<dbReference type="OrthoDB" id="9979195at2759"/>
<dbReference type="AlphaFoldDB" id="A0A9P0GCE0"/>
<evidence type="ECO:0000256" key="9">
    <source>
        <dbReference type="RuleBase" id="RU365067"/>
    </source>
</evidence>
<reference evidence="10" key="1">
    <citation type="submission" date="2022-01" db="EMBL/GenBank/DDBJ databases">
        <authorList>
            <person name="King R."/>
        </authorList>
    </citation>
    <scope>NUCLEOTIDE SEQUENCE</scope>
</reference>
<gene>
    <name evidence="10" type="ORF">PSYICH_LOCUS7416</name>
</gene>
<feature type="transmembrane region" description="Helical" evidence="9">
    <location>
        <begin position="81"/>
        <end position="104"/>
    </location>
</feature>
<evidence type="ECO:0000256" key="2">
    <source>
        <dbReference type="ARBA" id="ARBA00004922"/>
    </source>
</evidence>
<protein>
    <recommendedName>
        <fullName evidence="9">Protein RFT1 homolog</fullName>
    </recommendedName>
</protein>
<comment type="caution">
    <text evidence="9">Lacks conserved residue(s) required for the propagation of feature annotation.</text>
</comment>
<name>A0A9P0GCE0_9CUCU</name>
<evidence type="ECO:0000256" key="4">
    <source>
        <dbReference type="ARBA" id="ARBA00022692"/>
    </source>
</evidence>
<feature type="transmembrane region" description="Helical" evidence="9">
    <location>
        <begin position="182"/>
        <end position="204"/>
    </location>
</feature>
<dbReference type="PANTHER" id="PTHR13117">
    <property type="entry name" value="ENDOPLASMIC RETICULUM MULTISPAN TRANSMEMBRANE PROTEIN-RELATED"/>
    <property type="match status" value="1"/>
</dbReference>
<evidence type="ECO:0000256" key="6">
    <source>
        <dbReference type="ARBA" id="ARBA00022989"/>
    </source>
</evidence>
<feature type="transmembrane region" description="Helical" evidence="9">
    <location>
        <begin position="12"/>
        <end position="36"/>
    </location>
</feature>
<keyword evidence="5" id="KW-0256">Endoplasmic reticulum</keyword>
<dbReference type="InterPro" id="IPR007594">
    <property type="entry name" value="RFT1"/>
</dbReference>
<comment type="similarity">
    <text evidence="3 9">Belongs to the RFT1 family.</text>
</comment>
<accession>A0A9P0GCE0</accession>
<evidence type="ECO:0000313" key="11">
    <source>
        <dbReference type="Proteomes" id="UP001153636"/>
    </source>
</evidence>
<feature type="transmembrane region" description="Helical" evidence="9">
    <location>
        <begin position="356"/>
        <end position="376"/>
    </location>
</feature>
<keyword evidence="6 9" id="KW-1133">Transmembrane helix</keyword>
<feature type="transmembrane region" description="Helical" evidence="9">
    <location>
        <begin position="396"/>
        <end position="416"/>
    </location>
</feature>
<feature type="transmembrane region" description="Helical" evidence="9">
    <location>
        <begin position="516"/>
        <end position="535"/>
    </location>
</feature>
<organism evidence="10 11">
    <name type="scientific">Psylliodes chrysocephalus</name>
    <dbReference type="NCBI Taxonomy" id="3402493"/>
    <lineage>
        <taxon>Eukaryota</taxon>
        <taxon>Metazoa</taxon>
        <taxon>Ecdysozoa</taxon>
        <taxon>Arthropoda</taxon>
        <taxon>Hexapoda</taxon>
        <taxon>Insecta</taxon>
        <taxon>Pterygota</taxon>
        <taxon>Neoptera</taxon>
        <taxon>Endopterygota</taxon>
        <taxon>Coleoptera</taxon>
        <taxon>Polyphaga</taxon>
        <taxon>Cucujiformia</taxon>
        <taxon>Chrysomeloidea</taxon>
        <taxon>Chrysomelidae</taxon>
        <taxon>Galerucinae</taxon>
        <taxon>Alticini</taxon>
        <taxon>Psylliodes</taxon>
    </lineage>
</organism>
<feature type="transmembrane region" description="Helical" evidence="9">
    <location>
        <begin position="486"/>
        <end position="504"/>
    </location>
</feature>
<keyword evidence="7 9" id="KW-0472">Membrane</keyword>
<dbReference type="PANTHER" id="PTHR13117:SF5">
    <property type="entry name" value="PROTEIN RFT1 HOMOLOG"/>
    <property type="match status" value="1"/>
</dbReference>
<feature type="transmembrane region" description="Helical" evidence="9">
    <location>
        <begin position="116"/>
        <end position="140"/>
    </location>
</feature>
<keyword evidence="11" id="KW-1185">Reference proteome</keyword>
<evidence type="ECO:0000256" key="8">
    <source>
        <dbReference type="ARBA" id="ARBA00045912"/>
    </source>
</evidence>
<dbReference type="EMBL" id="OV651814">
    <property type="protein sequence ID" value="CAH1105801.1"/>
    <property type="molecule type" value="Genomic_DNA"/>
</dbReference>
<dbReference type="GO" id="GO:0034203">
    <property type="term" value="P:glycolipid translocation"/>
    <property type="evidence" value="ECO:0007669"/>
    <property type="project" value="TreeGrafter"/>
</dbReference>
<dbReference type="Pfam" id="PF04506">
    <property type="entry name" value="Rft-1"/>
    <property type="match status" value="1"/>
</dbReference>
<comment type="pathway">
    <text evidence="2">Protein modification; protein glycosylation.</text>
</comment>
<keyword evidence="4 9" id="KW-0812">Transmembrane</keyword>
<evidence type="ECO:0000256" key="7">
    <source>
        <dbReference type="ARBA" id="ARBA00023136"/>
    </source>
</evidence>
<evidence type="ECO:0000256" key="5">
    <source>
        <dbReference type="ARBA" id="ARBA00022824"/>
    </source>
</evidence>
<dbReference type="Proteomes" id="UP001153636">
    <property type="component" value="Chromosome 2"/>
</dbReference>
<comment type="function">
    <text evidence="8 9">Intramembrane glycolipid transporter that operates in the biosynthetic pathway of dolichol-linked oligosaccharides, the glycan precursors employed in protein asparagine (N)-glycosylation. The sequential addition of sugars to dolichol pyrophosphate produces dolichol-linked oligosaccharides containing fourteen sugars, including two GlcNAcs, nine mannoses and three glucoses. Once assembled, the oligosaccharide is transferred from the lipid to nascent proteins by oligosaccharyltransferases. The assembly of dolichol-linked oligosaccharides begins on the cytosolic side of the endoplasmic reticulum membrane and finishes in its lumen. RFT1 could mediate the translocation of the cytosolically oriented intermediate DolPP-GlcNAc2Man5, produced by ALG11, into the ER lumen where dolichol-linked oligosaccharides assembly continues. However, the intramembrane lipid transporter activity could not be confirmed in vitro.</text>
</comment>
<proteinExistence type="inferred from homology"/>
<feature type="transmembrane region" description="Helical" evidence="9">
    <location>
        <begin position="428"/>
        <end position="448"/>
    </location>
</feature>
<sequence length="558" mass="64056">MGRNILKSSLENASFSIIFQVFFRCITFILNAYIIRTVGQEVLGIMNVRLLLLESTILFLSKEPILKACLTNTNSRNWAQVINQIWLSVPLSSVINILLVYVWLYVLTPTEDKYLIQYQLGCYAVALSCLVEQLTQVTVLIAQNFCFIKLKVVIDTIYIVSRTIIFVYYVECDPQRPINAFSIAQLVSSVILCLAYYCFFFWYIRALNNVKAIEKKKQNTQNEKNVKTIFSDMNDFPITSFWQLFPGIMDNEETMLDPKLCLLTVSFIKQSVVKQILTEGERYVMTISPVLTFSQQSIYDIVNNLGSLAARFIFRPIEESAYFYFTQMVKRDEPLAKQNKKHIAETVEVLSQLCKVVVTIGLLVVTFGQAYSYSFLFLYGGYKLVESNLPVLLLRFHSFAIVLLAINGVTEGYVFATMDNQQLDRYNYLMVIFSISFLLISYILTYIFGPVGFILANSINMTARITHSLRYITKQYRLTEFQPLNGLYPGYKFIIALVASGIFTKLSEIFLMEKSIILHIGVGGAFFLLTISIWASDNLQLLKLSYDKYKRKSSIKED</sequence>
<evidence type="ECO:0000256" key="1">
    <source>
        <dbReference type="ARBA" id="ARBA00004477"/>
    </source>
</evidence>
<dbReference type="GO" id="GO:0006488">
    <property type="term" value="P:dolichol-linked oligosaccharide biosynthetic process"/>
    <property type="evidence" value="ECO:0007669"/>
    <property type="project" value="InterPro"/>
</dbReference>
<comment type="subcellular location">
    <subcellularLocation>
        <location evidence="1 9">Endoplasmic reticulum membrane</location>
        <topology evidence="1 9">Multi-pass membrane protein</topology>
    </subcellularLocation>
</comment>
<evidence type="ECO:0000256" key="3">
    <source>
        <dbReference type="ARBA" id="ARBA00010288"/>
    </source>
</evidence>
<evidence type="ECO:0000313" key="10">
    <source>
        <dbReference type="EMBL" id="CAH1105801.1"/>
    </source>
</evidence>
<dbReference type="GO" id="GO:0005789">
    <property type="term" value="C:endoplasmic reticulum membrane"/>
    <property type="evidence" value="ECO:0007669"/>
    <property type="project" value="UniProtKB-SubCell"/>
</dbReference>